<keyword evidence="3 6" id="KW-0808">Transferase</keyword>
<keyword evidence="4 6" id="KW-0450">Lipoyl</keyword>
<dbReference type="RefSeq" id="WP_241714864.1">
    <property type="nucleotide sequence ID" value="NZ_JALBUF010000007.1"/>
</dbReference>
<dbReference type="InterPro" id="IPR004167">
    <property type="entry name" value="PSBD"/>
</dbReference>
<dbReference type="InterPro" id="IPR011053">
    <property type="entry name" value="Single_hybrid_motif"/>
</dbReference>
<comment type="caution">
    <text evidence="10">The sequence shown here is derived from an EMBL/GenBank/DDBJ whole genome shotgun (WGS) entry which is preliminary data.</text>
</comment>
<dbReference type="Pfam" id="PF00198">
    <property type="entry name" value="2-oxoacid_dh"/>
    <property type="match status" value="1"/>
</dbReference>
<dbReference type="GO" id="GO:0031405">
    <property type="term" value="F:lipoic acid binding"/>
    <property type="evidence" value="ECO:0007669"/>
    <property type="project" value="TreeGrafter"/>
</dbReference>
<dbReference type="PROSITE" id="PS50968">
    <property type="entry name" value="BIOTINYL_LIPOYL"/>
    <property type="match status" value="1"/>
</dbReference>
<dbReference type="Pfam" id="PF00364">
    <property type="entry name" value="Biotin_lipoyl"/>
    <property type="match status" value="1"/>
</dbReference>
<feature type="region of interest" description="Disordered" evidence="7">
    <location>
        <begin position="83"/>
        <end position="133"/>
    </location>
</feature>
<protein>
    <recommendedName>
        <fullName evidence="6">Dihydrolipoamide acetyltransferase component of pyruvate dehydrogenase complex</fullName>
        <ecNumber evidence="6">2.3.1.-</ecNumber>
    </recommendedName>
</protein>
<sequence>MADVKMPKLGESVTEGTLGKWLKQVGDSVYKYEPLVEVVTDKVNAEIPSDFEGVLTAILVQENETVQVGTRIATIEEAVSSNSASETVASERVAQSENMESVAPSASTTSANGTNTTFTNGVGRRSESSDAPRYSPAVLKIAQERGIDLDKIIGTGMEGRVTRKDVLAYVPTATPSLVASASATQGPTTDHIQPSIKQNEQPVQSLVQTSAQSPTNEEWVPVTAMRKTIASRMVQSKHQAPHAWMMIEVDVTPLVRLRERHKAEFKQREGVDLTYLPFFIKSAVEAIKEFPVINSTWAEDKIIIKKDVHISIAVATDQALVVPVIHHADRLNILGIASSVADLARRARAGKLTLADVQDGTFTVNNTGAFGSILSQPIINAPQAAILSVESIVRRPVVRDDDSIAIRSMVNLCLSLDHRILDGWVAGQFLRTIKKHLEGLNESTSLY</sequence>
<evidence type="ECO:0000313" key="10">
    <source>
        <dbReference type="EMBL" id="MCI0183910.1"/>
    </source>
</evidence>
<dbReference type="AlphaFoldDB" id="A0A9X2ADW5"/>
<dbReference type="InterPro" id="IPR001078">
    <property type="entry name" value="2-oxoacid_DH_actylTfrase"/>
</dbReference>
<gene>
    <name evidence="10" type="primary">odhB_2</name>
    <name evidence="10" type="ORF">MM817_02202</name>
</gene>
<dbReference type="CDD" id="cd06849">
    <property type="entry name" value="lipoyl_domain"/>
    <property type="match status" value="1"/>
</dbReference>
<evidence type="ECO:0000256" key="3">
    <source>
        <dbReference type="ARBA" id="ARBA00022679"/>
    </source>
</evidence>
<dbReference type="Gene3D" id="2.40.50.100">
    <property type="match status" value="1"/>
</dbReference>
<dbReference type="InterPro" id="IPR036625">
    <property type="entry name" value="E3-bd_dom_sf"/>
</dbReference>
<dbReference type="InterPro" id="IPR023213">
    <property type="entry name" value="CAT-like_dom_sf"/>
</dbReference>
<feature type="compositionally biased region" description="Polar residues" evidence="7">
    <location>
        <begin position="83"/>
        <end position="99"/>
    </location>
</feature>
<comment type="cofactor">
    <cofactor evidence="1 6">
        <name>(R)-lipoate</name>
        <dbReference type="ChEBI" id="CHEBI:83088"/>
    </cofactor>
</comment>
<dbReference type="PROSITE" id="PS00189">
    <property type="entry name" value="LIPOYL"/>
    <property type="match status" value="1"/>
</dbReference>
<evidence type="ECO:0000256" key="5">
    <source>
        <dbReference type="ARBA" id="ARBA00023315"/>
    </source>
</evidence>
<name>A0A9X2ADW5_9BACL</name>
<dbReference type="Pfam" id="PF02817">
    <property type="entry name" value="E3_binding"/>
    <property type="match status" value="1"/>
</dbReference>
<dbReference type="InterPro" id="IPR050743">
    <property type="entry name" value="2-oxoacid_DH_E2_comp"/>
</dbReference>
<evidence type="ECO:0000256" key="6">
    <source>
        <dbReference type="RuleBase" id="RU003423"/>
    </source>
</evidence>
<evidence type="ECO:0000259" key="9">
    <source>
        <dbReference type="PROSITE" id="PS51826"/>
    </source>
</evidence>
<evidence type="ECO:0000256" key="1">
    <source>
        <dbReference type="ARBA" id="ARBA00001938"/>
    </source>
</evidence>
<feature type="domain" description="Peripheral subunit-binding (PSBD)" evidence="9">
    <location>
        <begin position="133"/>
        <end position="170"/>
    </location>
</feature>
<dbReference type="Gene3D" id="4.10.320.10">
    <property type="entry name" value="E3-binding domain"/>
    <property type="match status" value="1"/>
</dbReference>
<dbReference type="PROSITE" id="PS51826">
    <property type="entry name" value="PSBD"/>
    <property type="match status" value="1"/>
</dbReference>
<keyword evidence="5 6" id="KW-0012">Acyltransferase</keyword>
<evidence type="ECO:0000256" key="4">
    <source>
        <dbReference type="ARBA" id="ARBA00022823"/>
    </source>
</evidence>
<dbReference type="SUPFAM" id="SSF51230">
    <property type="entry name" value="Single hybrid motif"/>
    <property type="match status" value="1"/>
</dbReference>
<dbReference type="SUPFAM" id="SSF52777">
    <property type="entry name" value="CoA-dependent acyltransferases"/>
    <property type="match status" value="1"/>
</dbReference>
<dbReference type="InterPro" id="IPR003016">
    <property type="entry name" value="2-oxoA_DH_lipoyl-BS"/>
</dbReference>
<dbReference type="EMBL" id="JALBUF010000007">
    <property type="protein sequence ID" value="MCI0183910.1"/>
    <property type="molecule type" value="Genomic_DNA"/>
</dbReference>
<evidence type="ECO:0000256" key="7">
    <source>
        <dbReference type="SAM" id="MobiDB-lite"/>
    </source>
</evidence>
<dbReference type="FunFam" id="3.30.559.10:FF:000007">
    <property type="entry name" value="Dihydrolipoamide acetyltransferase component of pyruvate dehydrogenase complex"/>
    <property type="match status" value="1"/>
</dbReference>
<proteinExistence type="inferred from homology"/>
<dbReference type="GO" id="GO:0005737">
    <property type="term" value="C:cytoplasm"/>
    <property type="evidence" value="ECO:0007669"/>
    <property type="project" value="TreeGrafter"/>
</dbReference>
<keyword evidence="11" id="KW-1185">Reference proteome</keyword>
<dbReference type="Proteomes" id="UP001139263">
    <property type="component" value="Unassembled WGS sequence"/>
</dbReference>
<dbReference type="PANTHER" id="PTHR43178:SF5">
    <property type="entry name" value="LIPOAMIDE ACYLTRANSFERASE COMPONENT OF BRANCHED-CHAIN ALPHA-KETO ACID DEHYDROGENASE COMPLEX, MITOCHONDRIAL"/>
    <property type="match status" value="1"/>
</dbReference>
<dbReference type="Gene3D" id="3.30.559.10">
    <property type="entry name" value="Chloramphenicol acetyltransferase-like domain"/>
    <property type="match status" value="1"/>
</dbReference>
<feature type="domain" description="Lipoyl-binding" evidence="8">
    <location>
        <begin position="1"/>
        <end position="76"/>
    </location>
</feature>
<accession>A0A9X2ADW5</accession>
<evidence type="ECO:0000259" key="8">
    <source>
        <dbReference type="PROSITE" id="PS50968"/>
    </source>
</evidence>
<dbReference type="PANTHER" id="PTHR43178">
    <property type="entry name" value="DIHYDROLIPOAMIDE ACETYLTRANSFERASE COMPONENT OF PYRUVATE DEHYDROGENASE COMPLEX"/>
    <property type="match status" value="1"/>
</dbReference>
<dbReference type="SUPFAM" id="SSF47005">
    <property type="entry name" value="Peripheral subunit-binding domain of 2-oxo acid dehydrogenase complex"/>
    <property type="match status" value="1"/>
</dbReference>
<reference evidence="10" key="1">
    <citation type="submission" date="2022-03" db="EMBL/GenBank/DDBJ databases">
        <title>Draft Genome Sequence of Firmicute Strain S0AB, a Heterotrophic Iron/Sulfur-Oxidizing Extreme Acidophile.</title>
        <authorList>
            <person name="Vergara E."/>
            <person name="Pakostova E."/>
            <person name="Johnson D.B."/>
            <person name="Holmes D.S."/>
        </authorList>
    </citation>
    <scope>NUCLEOTIDE SEQUENCE</scope>
    <source>
        <strain evidence="10">S0AB</strain>
    </source>
</reference>
<dbReference type="InterPro" id="IPR000089">
    <property type="entry name" value="Biotin_lipoyl"/>
</dbReference>
<comment type="similarity">
    <text evidence="2 6">Belongs to the 2-oxoacid dehydrogenase family.</text>
</comment>
<dbReference type="GO" id="GO:0016407">
    <property type="term" value="F:acetyltransferase activity"/>
    <property type="evidence" value="ECO:0007669"/>
    <property type="project" value="TreeGrafter"/>
</dbReference>
<organism evidence="10 11">
    <name type="scientific">Sulfoacidibacillus ferrooxidans</name>
    <dbReference type="NCBI Taxonomy" id="2005001"/>
    <lineage>
        <taxon>Bacteria</taxon>
        <taxon>Bacillati</taxon>
        <taxon>Bacillota</taxon>
        <taxon>Bacilli</taxon>
        <taxon>Bacillales</taxon>
        <taxon>Alicyclobacillaceae</taxon>
        <taxon>Sulfoacidibacillus</taxon>
    </lineage>
</organism>
<feature type="compositionally biased region" description="Low complexity" evidence="7">
    <location>
        <begin position="103"/>
        <end position="123"/>
    </location>
</feature>
<evidence type="ECO:0000256" key="2">
    <source>
        <dbReference type="ARBA" id="ARBA00007317"/>
    </source>
</evidence>
<evidence type="ECO:0000313" key="11">
    <source>
        <dbReference type="Proteomes" id="UP001139263"/>
    </source>
</evidence>
<dbReference type="EC" id="2.3.1.-" evidence="6"/>